<comment type="caution">
    <text evidence="1">The sequence shown here is derived from an EMBL/GenBank/DDBJ whole genome shotgun (WGS) entry which is preliminary data.</text>
</comment>
<name>A0ABT0YJW4_9BURK</name>
<gene>
    <name evidence="1" type="ORF">M8A51_05665</name>
</gene>
<sequence>MVAFLDEKYLQGADVCFIHFTSRTKKPGTFEKYPTPPGVSNVYVNCENNGWYLNGIPELGDMRTAATALSQRAKAAGASKIICIGASMGACGAALYAALMGAELIAFGTELWPNIYTGFSRENLAPDVRVDPSQLGTPSRALLLCGTTWLSDLICAHHFQRAWPSCRAVYLHNCKHESARFLKDRGVLPLLLEAFIRGESEEAAIAKVKTLPTQTVENLDVPAPAELDDTSLERFAFALSEHLTVGERMKIGTFLYTQKALTPAARYLAGLKAACGDTAEMTLVEVMTLRKLNRYAEALQLLRSIERNPYFREQALWYKALLLEKLGRASDAAAVFQIIVEEHMKSSIANGAKERLKALAPEAMQ</sequence>
<protein>
    <recommendedName>
        <fullName evidence="3">Tetratricopeptide repeat protein</fullName>
    </recommendedName>
</protein>
<dbReference type="InterPro" id="IPR011990">
    <property type="entry name" value="TPR-like_helical_dom_sf"/>
</dbReference>
<dbReference type="RefSeq" id="WP_251777207.1">
    <property type="nucleotide sequence ID" value="NZ_JAMKFE010000003.1"/>
</dbReference>
<accession>A0ABT0YJW4</accession>
<proteinExistence type="predicted"/>
<dbReference type="InterPro" id="IPR029058">
    <property type="entry name" value="AB_hydrolase_fold"/>
</dbReference>
<keyword evidence="2" id="KW-1185">Reference proteome</keyword>
<evidence type="ECO:0000313" key="1">
    <source>
        <dbReference type="EMBL" id="MCM5679017.1"/>
    </source>
</evidence>
<dbReference type="SUPFAM" id="SSF53474">
    <property type="entry name" value="alpha/beta-Hydrolases"/>
    <property type="match status" value="1"/>
</dbReference>
<evidence type="ECO:0000313" key="2">
    <source>
        <dbReference type="Proteomes" id="UP001165541"/>
    </source>
</evidence>
<dbReference type="Proteomes" id="UP001165541">
    <property type="component" value="Unassembled WGS sequence"/>
</dbReference>
<dbReference type="SUPFAM" id="SSF48452">
    <property type="entry name" value="TPR-like"/>
    <property type="match status" value="1"/>
</dbReference>
<dbReference type="Gene3D" id="1.25.40.10">
    <property type="entry name" value="Tetratricopeptide repeat domain"/>
    <property type="match status" value="1"/>
</dbReference>
<organism evidence="1 2">
    <name type="scientific">Caldimonas mangrovi</name>
    <dbReference type="NCBI Taxonomy" id="2944811"/>
    <lineage>
        <taxon>Bacteria</taxon>
        <taxon>Pseudomonadati</taxon>
        <taxon>Pseudomonadota</taxon>
        <taxon>Betaproteobacteria</taxon>
        <taxon>Burkholderiales</taxon>
        <taxon>Sphaerotilaceae</taxon>
        <taxon>Caldimonas</taxon>
    </lineage>
</organism>
<dbReference type="EMBL" id="JAMKFE010000003">
    <property type="protein sequence ID" value="MCM5679017.1"/>
    <property type="molecule type" value="Genomic_DNA"/>
</dbReference>
<evidence type="ECO:0008006" key="3">
    <source>
        <dbReference type="Google" id="ProtNLM"/>
    </source>
</evidence>
<reference evidence="1" key="1">
    <citation type="submission" date="2022-05" db="EMBL/GenBank/DDBJ databases">
        <title>Schlegelella sp. nov., isolated from mangrove soil.</title>
        <authorList>
            <person name="Liu Y."/>
            <person name="Ge X."/>
            <person name="Liu W."/>
        </authorList>
    </citation>
    <scope>NUCLEOTIDE SEQUENCE</scope>
    <source>
        <strain evidence="1">S2-27</strain>
    </source>
</reference>